<feature type="compositionally biased region" description="Basic and acidic residues" evidence="1">
    <location>
        <begin position="21"/>
        <end position="35"/>
    </location>
</feature>
<keyword evidence="3" id="KW-1185">Reference proteome</keyword>
<name>A0A812XIZ4_SYMPI</name>
<dbReference type="OrthoDB" id="245563at2759"/>
<feature type="compositionally biased region" description="Polar residues" evidence="1">
    <location>
        <begin position="7"/>
        <end position="17"/>
    </location>
</feature>
<dbReference type="Proteomes" id="UP000649617">
    <property type="component" value="Unassembled WGS sequence"/>
</dbReference>
<proteinExistence type="predicted"/>
<feature type="region of interest" description="Disordered" evidence="1">
    <location>
        <begin position="1"/>
        <end position="52"/>
    </location>
</feature>
<protein>
    <submittedName>
        <fullName evidence="2">Uncharacterized protein</fullName>
    </submittedName>
</protein>
<evidence type="ECO:0000313" key="3">
    <source>
        <dbReference type="Proteomes" id="UP000649617"/>
    </source>
</evidence>
<dbReference type="AlphaFoldDB" id="A0A812XIZ4"/>
<evidence type="ECO:0000256" key="1">
    <source>
        <dbReference type="SAM" id="MobiDB-lite"/>
    </source>
</evidence>
<organism evidence="2 3">
    <name type="scientific">Symbiodinium pilosum</name>
    <name type="common">Dinoflagellate</name>
    <dbReference type="NCBI Taxonomy" id="2952"/>
    <lineage>
        <taxon>Eukaryota</taxon>
        <taxon>Sar</taxon>
        <taxon>Alveolata</taxon>
        <taxon>Dinophyceae</taxon>
        <taxon>Suessiales</taxon>
        <taxon>Symbiodiniaceae</taxon>
        <taxon>Symbiodinium</taxon>
    </lineage>
</organism>
<dbReference type="EMBL" id="CAJNIZ010046063">
    <property type="protein sequence ID" value="CAE7738490.1"/>
    <property type="molecule type" value="Genomic_DNA"/>
</dbReference>
<accession>A0A812XIZ4</accession>
<sequence length="591" mass="65904">MSRDAGQATQQVQQVHKGSQARHELEVISSDDEHQGGAGPIQVEEPEEPFNPSLSGAFVQPMICRFEMCKREIVDGFGLCSPGRWTPAARERLMDAAQTGHARTVRNLLERFVREQLGDVKKFSFMLATGKILSSPFSEEALSGLRKSIAATLSGPAGALEVPERQPFYLYLLAQSLQILGDPDWAILTQGEECHANGMPLGHDKPLPRVPQVFRRRLKSRKLGETPFDPIMSNYVSAELSSEQLEAQFRKDAEQGMMIVRQTFSKWLRAADAKEVAFCIWGLVAEFIGYYLSYETFSAGLSPKRVKWVLEWIGNAEKNNWYVTGRGFSEFLGRLNFVARLLSWIRPFLAPLFAFNAVLRRGTVARLPAMAFISLCYVRDELKSSNGLQSVKQTWLAPRESFRTDAKCETGRVVLGGWSTKAGLGLDPDGESGWASTSAELLASLAALVAFGHLAQPIPGAQDCMQVFVCGETDNRSTPEVQRKGLSNKWPLFGIQMAASKALRKVNKRLMLNWRPREENTWADDLTNGDFHAFDPKRRVKLTFAMLPLGLRADLDASRAEFIQARATLVSLKTKEAAIGRREKEATKTAW</sequence>
<evidence type="ECO:0000313" key="2">
    <source>
        <dbReference type="EMBL" id="CAE7738490.1"/>
    </source>
</evidence>
<comment type="caution">
    <text evidence="2">The sequence shown here is derived from an EMBL/GenBank/DDBJ whole genome shotgun (WGS) entry which is preliminary data.</text>
</comment>
<gene>
    <name evidence="2" type="ORF">SPIL2461_LOCUS21233</name>
</gene>
<reference evidence="2" key="1">
    <citation type="submission" date="2021-02" db="EMBL/GenBank/DDBJ databases">
        <authorList>
            <person name="Dougan E. K."/>
            <person name="Rhodes N."/>
            <person name="Thang M."/>
            <person name="Chan C."/>
        </authorList>
    </citation>
    <scope>NUCLEOTIDE SEQUENCE</scope>
</reference>